<evidence type="ECO:0000256" key="3">
    <source>
        <dbReference type="ARBA" id="ARBA00022516"/>
    </source>
</evidence>
<feature type="transmembrane region" description="Helical" evidence="13">
    <location>
        <begin position="75"/>
        <end position="92"/>
    </location>
</feature>
<keyword evidence="5" id="KW-0256">Endoplasmic reticulum</keyword>
<keyword evidence="8" id="KW-0756">Sterol biosynthesis</keyword>
<feature type="transmembrane region" description="Helical" evidence="13">
    <location>
        <begin position="7"/>
        <end position="29"/>
    </location>
</feature>
<evidence type="ECO:0000256" key="8">
    <source>
        <dbReference type="ARBA" id="ARBA00023011"/>
    </source>
</evidence>
<evidence type="ECO:0008006" key="16">
    <source>
        <dbReference type="Google" id="ProtNLM"/>
    </source>
</evidence>
<evidence type="ECO:0000256" key="12">
    <source>
        <dbReference type="ARBA" id="ARBA00023221"/>
    </source>
</evidence>
<sequence>MEMLRCLQGWIGIVGLMAFGNTISCFYNHQFLADKLYTAAPDEVNGLSARLFGVWTMLAAILRLYCAFDIHNKSIYNLTLVSFLLALIHFVLEITVYKTASLTVGVLAPLVVSSASIAWMLTGYYYLNKPSEVENEDEMGMLKKRKKK</sequence>
<keyword evidence="4 13" id="KW-0812">Transmembrane</keyword>
<evidence type="ECO:0000256" key="11">
    <source>
        <dbReference type="ARBA" id="ARBA00023166"/>
    </source>
</evidence>
<dbReference type="GO" id="GO:0016126">
    <property type="term" value="P:sterol biosynthetic process"/>
    <property type="evidence" value="ECO:0007669"/>
    <property type="project" value="UniProtKB-KW"/>
</dbReference>
<gene>
    <name evidence="14" type="ORF">NP493_16g07061</name>
</gene>
<dbReference type="GO" id="GO:0005789">
    <property type="term" value="C:endoplasmic reticulum membrane"/>
    <property type="evidence" value="ECO:0007669"/>
    <property type="project" value="UniProtKB-SubCell"/>
</dbReference>
<reference evidence="14" key="1">
    <citation type="journal article" date="2023" name="Mol. Biol. Evol.">
        <title>Third-Generation Sequencing Reveals the Adaptive Role of the Epigenome in Three Deep-Sea Polychaetes.</title>
        <authorList>
            <person name="Perez M."/>
            <person name="Aroh O."/>
            <person name="Sun Y."/>
            <person name="Lan Y."/>
            <person name="Juniper S.K."/>
            <person name="Young C.R."/>
            <person name="Angers B."/>
            <person name="Qian P.Y."/>
        </authorList>
    </citation>
    <scope>NUCLEOTIDE SEQUENCE</scope>
    <source>
        <strain evidence="14">R07B-5</strain>
    </source>
</reference>
<organism evidence="14 15">
    <name type="scientific">Ridgeia piscesae</name>
    <name type="common">Tubeworm</name>
    <dbReference type="NCBI Taxonomy" id="27915"/>
    <lineage>
        <taxon>Eukaryota</taxon>
        <taxon>Metazoa</taxon>
        <taxon>Spiralia</taxon>
        <taxon>Lophotrochozoa</taxon>
        <taxon>Annelida</taxon>
        <taxon>Polychaeta</taxon>
        <taxon>Sedentaria</taxon>
        <taxon>Canalipalpata</taxon>
        <taxon>Sabellida</taxon>
        <taxon>Siboglinidae</taxon>
        <taxon>Ridgeia</taxon>
    </lineage>
</organism>
<comment type="subcellular location">
    <subcellularLocation>
        <location evidence="1">Endoplasmic reticulum membrane</location>
        <topology evidence="1">Multi-pass membrane protein</topology>
    </subcellularLocation>
</comment>
<name>A0AAD9UL41_RIDPI</name>
<evidence type="ECO:0000256" key="9">
    <source>
        <dbReference type="ARBA" id="ARBA00023098"/>
    </source>
</evidence>
<comment type="similarity">
    <text evidence="2">Belongs to the ERG28 family.</text>
</comment>
<evidence type="ECO:0000256" key="5">
    <source>
        <dbReference type="ARBA" id="ARBA00022824"/>
    </source>
</evidence>
<dbReference type="GO" id="GO:0030674">
    <property type="term" value="F:protein-macromolecule adaptor activity"/>
    <property type="evidence" value="ECO:0007669"/>
    <property type="project" value="TreeGrafter"/>
</dbReference>
<evidence type="ECO:0000313" key="15">
    <source>
        <dbReference type="Proteomes" id="UP001209878"/>
    </source>
</evidence>
<evidence type="ECO:0000256" key="6">
    <source>
        <dbReference type="ARBA" id="ARBA00022955"/>
    </source>
</evidence>
<keyword evidence="15" id="KW-1185">Reference proteome</keyword>
<keyword evidence="6" id="KW-0752">Steroid biosynthesis</keyword>
<dbReference type="AlphaFoldDB" id="A0AAD9UL41"/>
<dbReference type="EMBL" id="JAODUO010000015">
    <property type="protein sequence ID" value="KAK2193270.1"/>
    <property type="molecule type" value="Genomic_DNA"/>
</dbReference>
<evidence type="ECO:0000256" key="1">
    <source>
        <dbReference type="ARBA" id="ARBA00004477"/>
    </source>
</evidence>
<evidence type="ECO:0000256" key="4">
    <source>
        <dbReference type="ARBA" id="ARBA00022692"/>
    </source>
</evidence>
<protein>
    <recommendedName>
        <fullName evidence="16">Ergosterol biosynthetic protein 28</fullName>
    </recommendedName>
</protein>
<evidence type="ECO:0000256" key="10">
    <source>
        <dbReference type="ARBA" id="ARBA00023136"/>
    </source>
</evidence>
<keyword evidence="3" id="KW-0444">Lipid biosynthesis</keyword>
<dbReference type="InterPro" id="IPR005352">
    <property type="entry name" value="Erg28"/>
</dbReference>
<proteinExistence type="inferred from homology"/>
<evidence type="ECO:0000256" key="2">
    <source>
        <dbReference type="ARBA" id="ARBA00005377"/>
    </source>
</evidence>
<dbReference type="Proteomes" id="UP001209878">
    <property type="component" value="Unassembled WGS sequence"/>
</dbReference>
<feature type="transmembrane region" description="Helical" evidence="13">
    <location>
        <begin position="49"/>
        <end position="68"/>
    </location>
</feature>
<feature type="transmembrane region" description="Helical" evidence="13">
    <location>
        <begin position="104"/>
        <end position="127"/>
    </location>
</feature>
<dbReference type="PANTHER" id="PTHR15451:SF19">
    <property type="entry name" value="ERGOSTEROL BIOSYNTHETIC PROTEIN 28 HOMOLOG"/>
    <property type="match status" value="1"/>
</dbReference>
<comment type="caution">
    <text evidence="14">The sequence shown here is derived from an EMBL/GenBank/DDBJ whole genome shotgun (WGS) entry which is preliminary data.</text>
</comment>
<dbReference type="Pfam" id="PF03694">
    <property type="entry name" value="Erg28"/>
    <property type="match status" value="1"/>
</dbReference>
<evidence type="ECO:0000313" key="14">
    <source>
        <dbReference type="EMBL" id="KAK2193270.1"/>
    </source>
</evidence>
<keyword evidence="9" id="KW-0443">Lipid metabolism</keyword>
<accession>A0AAD9UL41</accession>
<keyword evidence="11" id="KW-1207">Sterol metabolism</keyword>
<evidence type="ECO:0000256" key="13">
    <source>
        <dbReference type="SAM" id="Phobius"/>
    </source>
</evidence>
<keyword evidence="7 13" id="KW-1133">Transmembrane helix</keyword>
<dbReference type="PANTHER" id="PTHR15451">
    <property type="entry name" value="ERGOSTEROL BIOSYNTHETIC PROTEIN 28-RELATED"/>
    <property type="match status" value="1"/>
</dbReference>
<keyword evidence="12" id="KW-0753">Steroid metabolism</keyword>
<evidence type="ECO:0000256" key="7">
    <source>
        <dbReference type="ARBA" id="ARBA00022989"/>
    </source>
</evidence>
<keyword evidence="10 13" id="KW-0472">Membrane</keyword>